<sequence>MFNPSRDQVRNFFIETWRKYRAKEVLTPMESVAADIMAMHPEYHAVIEDPESVDRDFPPEAGQINPFLHLSLHLAIEEQLSIDQPSGIRAAFDAACQHHGDRHDAMHDALEALGETLFDAQRNGTPPDGAAYVGRLRRRAGAE</sequence>
<dbReference type="EMBL" id="JBHSOG010000010">
    <property type="protein sequence ID" value="MFC5768380.1"/>
    <property type="molecule type" value="Genomic_DNA"/>
</dbReference>
<name>A0ABW1AMJ1_9RHOO</name>
<evidence type="ECO:0000313" key="1">
    <source>
        <dbReference type="EMBL" id="MFC5768380.1"/>
    </source>
</evidence>
<dbReference type="Proteomes" id="UP001595974">
    <property type="component" value="Unassembled WGS sequence"/>
</dbReference>
<dbReference type="InterPro" id="IPR014993">
    <property type="entry name" value="DUF1841"/>
</dbReference>
<dbReference type="Pfam" id="PF08897">
    <property type="entry name" value="DUF1841"/>
    <property type="match status" value="1"/>
</dbReference>
<comment type="caution">
    <text evidence="1">The sequence shown here is derived from an EMBL/GenBank/DDBJ whole genome shotgun (WGS) entry which is preliminary data.</text>
</comment>
<accession>A0ABW1AMJ1</accession>
<organism evidence="1 2">
    <name type="scientific">Thauera sinica</name>
    <dbReference type="NCBI Taxonomy" id="2665146"/>
    <lineage>
        <taxon>Bacteria</taxon>
        <taxon>Pseudomonadati</taxon>
        <taxon>Pseudomonadota</taxon>
        <taxon>Betaproteobacteria</taxon>
        <taxon>Rhodocyclales</taxon>
        <taxon>Zoogloeaceae</taxon>
        <taxon>Thauera</taxon>
    </lineage>
</organism>
<evidence type="ECO:0000313" key="2">
    <source>
        <dbReference type="Proteomes" id="UP001595974"/>
    </source>
</evidence>
<gene>
    <name evidence="1" type="ORF">ACFPTN_03250</name>
</gene>
<keyword evidence="2" id="KW-1185">Reference proteome</keyword>
<proteinExistence type="predicted"/>
<protein>
    <submittedName>
        <fullName evidence="1">DUF1841 family protein</fullName>
    </submittedName>
</protein>
<dbReference type="RefSeq" id="WP_096448597.1">
    <property type="nucleotide sequence ID" value="NZ_JBHSOG010000010.1"/>
</dbReference>
<reference evidence="2" key="1">
    <citation type="journal article" date="2019" name="Int. J. Syst. Evol. Microbiol.">
        <title>The Global Catalogue of Microorganisms (GCM) 10K type strain sequencing project: providing services to taxonomists for standard genome sequencing and annotation.</title>
        <authorList>
            <consortium name="The Broad Institute Genomics Platform"/>
            <consortium name="The Broad Institute Genome Sequencing Center for Infectious Disease"/>
            <person name="Wu L."/>
            <person name="Ma J."/>
        </authorList>
    </citation>
    <scope>NUCLEOTIDE SEQUENCE [LARGE SCALE GENOMIC DNA]</scope>
    <source>
        <strain evidence="2">SHR3</strain>
    </source>
</reference>